<dbReference type="PANTHER" id="PTHR10877">
    <property type="entry name" value="POLYCYSTIN FAMILY MEMBER"/>
    <property type="match status" value="1"/>
</dbReference>
<dbReference type="InterPro" id="IPR051223">
    <property type="entry name" value="Polycystin"/>
</dbReference>
<gene>
    <name evidence="8" type="primary">LOC118424878</name>
</gene>
<dbReference type="Pfam" id="PF20519">
    <property type="entry name" value="Polycystin_dom"/>
    <property type="match status" value="1"/>
</dbReference>
<evidence type="ECO:0000256" key="3">
    <source>
        <dbReference type="ARBA" id="ARBA00022692"/>
    </source>
</evidence>
<dbReference type="InterPro" id="IPR046791">
    <property type="entry name" value="Polycystin_dom"/>
</dbReference>
<name>A0A9J7LUY0_BRAFL</name>
<evidence type="ECO:0000313" key="8">
    <source>
        <dbReference type="RefSeq" id="XP_035689578.1"/>
    </source>
</evidence>
<evidence type="ECO:0000256" key="1">
    <source>
        <dbReference type="ARBA" id="ARBA00004141"/>
    </source>
</evidence>
<dbReference type="PANTHER" id="PTHR10877:SF194">
    <property type="entry name" value="LOCATION OF VULVA DEFECTIVE 1"/>
    <property type="match status" value="1"/>
</dbReference>
<reference evidence="7" key="1">
    <citation type="journal article" date="2020" name="Nat. Ecol. Evol.">
        <title>Deeply conserved synteny resolves early events in vertebrate evolution.</title>
        <authorList>
            <person name="Simakov O."/>
            <person name="Marletaz F."/>
            <person name="Yue J.X."/>
            <person name="O'Connell B."/>
            <person name="Jenkins J."/>
            <person name="Brandt A."/>
            <person name="Calef R."/>
            <person name="Tung C.H."/>
            <person name="Huang T.K."/>
            <person name="Schmutz J."/>
            <person name="Satoh N."/>
            <person name="Yu J.K."/>
            <person name="Putnam N.H."/>
            <person name="Green R.E."/>
            <person name="Rokhsar D.S."/>
        </authorList>
    </citation>
    <scope>NUCLEOTIDE SEQUENCE [LARGE SCALE GENOMIC DNA]</scope>
    <source>
        <strain evidence="7">S238N-H82</strain>
    </source>
</reference>
<evidence type="ECO:0000256" key="2">
    <source>
        <dbReference type="ARBA" id="ARBA00007200"/>
    </source>
</evidence>
<comment type="subcellular location">
    <subcellularLocation>
        <location evidence="1">Membrane</location>
        <topology evidence="1">Multi-pass membrane protein</topology>
    </subcellularLocation>
</comment>
<dbReference type="RefSeq" id="XP_035689578.1">
    <property type="nucleotide sequence ID" value="XM_035833685.1"/>
</dbReference>
<dbReference type="AlphaFoldDB" id="A0A9J7LUY0"/>
<organism evidence="7 8">
    <name type="scientific">Branchiostoma floridae</name>
    <name type="common">Florida lancelet</name>
    <name type="synonym">Amphioxus</name>
    <dbReference type="NCBI Taxonomy" id="7739"/>
    <lineage>
        <taxon>Eukaryota</taxon>
        <taxon>Metazoa</taxon>
        <taxon>Chordata</taxon>
        <taxon>Cephalochordata</taxon>
        <taxon>Leptocardii</taxon>
        <taxon>Amphioxiformes</taxon>
        <taxon>Branchiostomatidae</taxon>
        <taxon>Branchiostoma</taxon>
    </lineage>
</organism>
<sequence>MLTAYGERSPLAYYMTQNVKEQIVKGDFSDVKDFESFWSWVQHDLIPTTRSAEWYNGQTRAADTVLQDMLTHPIEAVQLRQVRLKQGKLCETPQRMQDITPLCTVGISILTEDIDDYTQGWNRRNETTNVTGTVTCSPTSPTAASTVTTPVTGANCTSNLITEEMETPWKYKFSSLIDTWLISHRRLRHSTGKDSCIESAFVNILTADWMVR</sequence>
<evidence type="ECO:0000259" key="6">
    <source>
        <dbReference type="Pfam" id="PF20519"/>
    </source>
</evidence>
<evidence type="ECO:0000256" key="4">
    <source>
        <dbReference type="ARBA" id="ARBA00022989"/>
    </source>
</evidence>
<protein>
    <submittedName>
        <fullName evidence="8">Polycystic kidney disease protein 1-like 2</fullName>
    </submittedName>
</protein>
<keyword evidence="4" id="KW-1133">Transmembrane helix</keyword>
<comment type="similarity">
    <text evidence="2">Belongs to the polycystin family.</text>
</comment>
<evidence type="ECO:0000256" key="5">
    <source>
        <dbReference type="ARBA" id="ARBA00023136"/>
    </source>
</evidence>
<proteinExistence type="inferred from homology"/>
<keyword evidence="5" id="KW-0472">Membrane</keyword>
<dbReference type="GO" id="GO:0016020">
    <property type="term" value="C:membrane"/>
    <property type="evidence" value="ECO:0007669"/>
    <property type="project" value="UniProtKB-SubCell"/>
</dbReference>
<dbReference type="Proteomes" id="UP000001554">
    <property type="component" value="Chromosome 10"/>
</dbReference>
<keyword evidence="3" id="KW-0812">Transmembrane</keyword>
<reference evidence="8" key="2">
    <citation type="submission" date="2025-08" db="UniProtKB">
        <authorList>
            <consortium name="RefSeq"/>
        </authorList>
    </citation>
    <scope>IDENTIFICATION</scope>
    <source>
        <strain evidence="8">S238N-H82</strain>
        <tissue evidence="8">Testes</tissue>
    </source>
</reference>
<accession>A0A9J7LUY0</accession>
<feature type="domain" description="Polycystin" evidence="6">
    <location>
        <begin position="27"/>
        <end position="133"/>
    </location>
</feature>
<keyword evidence="7" id="KW-1185">Reference proteome</keyword>
<dbReference type="KEGG" id="bfo:118424878"/>
<dbReference type="GeneID" id="118424878"/>
<evidence type="ECO:0000313" key="7">
    <source>
        <dbReference type="Proteomes" id="UP000001554"/>
    </source>
</evidence>